<evidence type="ECO:0000313" key="3">
    <source>
        <dbReference type="Proteomes" id="UP000008385"/>
    </source>
</evidence>
<dbReference type="EMBL" id="CP000245">
    <property type="protein sequence ID" value="AEG93063.1"/>
    <property type="molecule type" value="Genomic_DNA"/>
</dbReference>
<accession>F5XXS8</accession>
<reference evidence="2 3" key="2">
    <citation type="journal article" date="2011" name="PLoS ONE">
        <title>The Cyst-Dividing Bacterium Ramlibacter tataouinensis TTB310 Genome Reveals a Well-Stocked Toolbox for Adaptation to a Desert Environment.</title>
        <authorList>
            <person name="De Luca G."/>
            <person name="Barakat M."/>
            <person name="Ortet P."/>
            <person name="Fochesato S."/>
            <person name="Jourlin-Castelli C."/>
            <person name="Ansaldi M."/>
            <person name="Py B."/>
            <person name="Fichant G."/>
            <person name="Coutinho P.M."/>
            <person name="Voulhoux R."/>
            <person name="Bastien O."/>
            <person name="Marechal E."/>
            <person name="Henrissat B."/>
            <person name="Quentin Y."/>
            <person name="Noirot P."/>
            <person name="Filloux A."/>
            <person name="Mejean V."/>
            <person name="Dubow M.S."/>
            <person name="Barras F."/>
            <person name="Barbe V."/>
            <person name="Weissenbach J."/>
            <person name="Mihalcescu I."/>
            <person name="Vermeglio A."/>
            <person name="Achouak W."/>
            <person name="Heulin T."/>
        </authorList>
    </citation>
    <scope>NUCLEOTIDE SEQUENCE [LARGE SCALE GENOMIC DNA]</scope>
    <source>
        <strain evidence="3">ATCC BAA-407 / DSM 14655 / LMG 21543 / TTB310</strain>
    </source>
</reference>
<dbReference type="STRING" id="365046.Rta_19710"/>
<dbReference type="SUPFAM" id="SSF89447">
    <property type="entry name" value="AbrB/MazE/MraZ-like"/>
    <property type="match status" value="1"/>
</dbReference>
<dbReference type="InterPro" id="IPR037914">
    <property type="entry name" value="SpoVT-AbrB_sf"/>
</dbReference>
<dbReference type="OrthoDB" id="122640at2"/>
<dbReference type="SMART" id="SM00966">
    <property type="entry name" value="SpoVT_AbrB"/>
    <property type="match status" value="1"/>
</dbReference>
<organism evidence="2 3">
    <name type="scientific">Ramlibacter tataouinensis (strain ATCC BAA-407 / DSM 14655 / LMG 21543 / TTB310)</name>
    <dbReference type="NCBI Taxonomy" id="365046"/>
    <lineage>
        <taxon>Bacteria</taxon>
        <taxon>Pseudomonadati</taxon>
        <taxon>Pseudomonadota</taxon>
        <taxon>Betaproteobacteria</taxon>
        <taxon>Burkholderiales</taxon>
        <taxon>Comamonadaceae</taxon>
        <taxon>Ramlibacter</taxon>
    </lineage>
</organism>
<reference evidence="3" key="1">
    <citation type="submission" date="2006-01" db="EMBL/GenBank/DDBJ databases">
        <title>Genome of the cyst-dividing bacterium Ramlibacter tataouinensis.</title>
        <authorList>
            <person name="Barakat M."/>
            <person name="Ortet P."/>
            <person name="De Luca G."/>
            <person name="Jourlin-Castelli C."/>
            <person name="Ansaldi M."/>
            <person name="Py B."/>
            <person name="Fichant G."/>
            <person name="Coutinho P."/>
            <person name="Voulhoux R."/>
            <person name="Bastien O."/>
            <person name="Roy S."/>
            <person name="Marechal E."/>
            <person name="Henrissat B."/>
            <person name="Quentin Y."/>
            <person name="Noirot P."/>
            <person name="Filloux A."/>
            <person name="Mejean V."/>
            <person name="DuBow M."/>
            <person name="Barras F."/>
            <person name="Heulin T."/>
        </authorList>
    </citation>
    <scope>NUCLEOTIDE SEQUENCE [LARGE SCALE GENOMIC DNA]</scope>
    <source>
        <strain evidence="3">ATCC BAA-407 / DSM 14655 / LMG 21543 / TTB310</strain>
    </source>
</reference>
<proteinExistence type="predicted"/>
<dbReference type="GO" id="GO:0003677">
    <property type="term" value="F:DNA binding"/>
    <property type="evidence" value="ECO:0007669"/>
    <property type="project" value="InterPro"/>
</dbReference>
<name>F5XXS8_RAMTT</name>
<dbReference type="eggNOG" id="COG2336">
    <property type="taxonomic scope" value="Bacteria"/>
</dbReference>
<feature type="domain" description="SpoVT-AbrB" evidence="1">
    <location>
        <begin position="3"/>
        <end position="46"/>
    </location>
</feature>
<dbReference type="KEGG" id="rta:Rta_19710"/>
<dbReference type="AlphaFoldDB" id="F5XXS8"/>
<keyword evidence="3" id="KW-1185">Reference proteome</keyword>
<sequence>MLAKLTSKNQITLPKAVVTQVPAAEYFEVEAVGDRIVLTPVRVNKADAVRAKLAEMNLSEQDVRDAVEWARRG</sequence>
<dbReference type="RefSeq" id="WP_013901295.1">
    <property type="nucleotide sequence ID" value="NC_015677.1"/>
</dbReference>
<evidence type="ECO:0000259" key="1">
    <source>
        <dbReference type="SMART" id="SM00966"/>
    </source>
</evidence>
<dbReference type="Proteomes" id="UP000008385">
    <property type="component" value="Chromosome"/>
</dbReference>
<dbReference type="InterPro" id="IPR007159">
    <property type="entry name" value="SpoVT-AbrB_dom"/>
</dbReference>
<gene>
    <name evidence="2" type="ordered locus">Rta_19710</name>
</gene>
<dbReference type="HOGENOM" id="CLU_180537_0_0_4"/>
<evidence type="ECO:0000313" key="2">
    <source>
        <dbReference type="EMBL" id="AEG93063.1"/>
    </source>
</evidence>
<protein>
    <recommendedName>
        <fullName evidence="1">SpoVT-AbrB domain-containing protein</fullName>
    </recommendedName>
</protein>